<dbReference type="Gene3D" id="1.20.1290.10">
    <property type="entry name" value="AhpD-like"/>
    <property type="match status" value="1"/>
</dbReference>
<accession>A0ABY8F800</accession>
<sequence length="188" mass="20923">MTEFSRHTLETAPEQSKPLLNNSLQAFGMIPNLHAVMAESPQHLEAYQKLHELFQQTSLTAAQQTVVWMTINVEHACHYCVPAHTAIAHMQKINSGLIEALRNATPLEDAKLEALRRFTLQVVRQRGNVSTQDVESFLAAGYSKQHVLDVILGVAQKVMSNYVNHLADTPVDPPFQKFAWTPAAIAAE</sequence>
<name>A0ABY8F800_9HYPH</name>
<dbReference type="InterPro" id="IPR029032">
    <property type="entry name" value="AhpD-like"/>
</dbReference>
<keyword evidence="2" id="KW-1185">Reference proteome</keyword>
<gene>
    <name evidence="1" type="ORF">K1718_09810</name>
</gene>
<dbReference type="EMBL" id="CP120863">
    <property type="protein sequence ID" value="WFE91632.1"/>
    <property type="molecule type" value="Genomic_DNA"/>
</dbReference>
<evidence type="ECO:0000313" key="1">
    <source>
        <dbReference type="EMBL" id="WFE91632.1"/>
    </source>
</evidence>
<dbReference type="SUPFAM" id="SSF69118">
    <property type="entry name" value="AhpD-like"/>
    <property type="match status" value="1"/>
</dbReference>
<dbReference type="PANTHER" id="PTHR35446">
    <property type="entry name" value="SI:CH211-175M2.5"/>
    <property type="match status" value="1"/>
</dbReference>
<dbReference type="Proteomes" id="UP001209803">
    <property type="component" value="Chromosome"/>
</dbReference>
<protein>
    <submittedName>
        <fullName evidence="1">Carboxymuconolactone decarboxylase family protein</fullName>
    </submittedName>
</protein>
<proteinExistence type="predicted"/>
<reference evidence="1 2" key="1">
    <citation type="submission" date="2023-03" db="EMBL/GenBank/DDBJ databases">
        <title>Roseibium porphyridii sp. nov. and Roseibium rhodosorbium sp. nov. isolated from marine algae, Porphyridium cruentum and Rhodosorus marinus, respectively.</title>
        <authorList>
            <person name="Lee M.W."/>
            <person name="Choi B.J."/>
            <person name="Lee J.K."/>
            <person name="Choi D.G."/>
            <person name="Baek J.H."/>
            <person name="Bayburt H."/>
            <person name="Kim J.M."/>
            <person name="Han D.M."/>
            <person name="Kim K.H."/>
            <person name="Jeon C.O."/>
        </authorList>
    </citation>
    <scope>NUCLEOTIDE SEQUENCE [LARGE SCALE GENOMIC DNA]</scope>
    <source>
        <strain evidence="1 2">KMA01</strain>
    </source>
</reference>
<dbReference type="PANTHER" id="PTHR35446:SF3">
    <property type="entry name" value="CMD DOMAIN-CONTAINING PROTEIN"/>
    <property type="match status" value="1"/>
</dbReference>
<organism evidence="1 2">
    <name type="scientific">Roseibium porphyridii</name>
    <dbReference type="NCBI Taxonomy" id="2866279"/>
    <lineage>
        <taxon>Bacteria</taxon>
        <taxon>Pseudomonadati</taxon>
        <taxon>Pseudomonadota</taxon>
        <taxon>Alphaproteobacteria</taxon>
        <taxon>Hyphomicrobiales</taxon>
        <taxon>Stappiaceae</taxon>
        <taxon>Roseibium</taxon>
    </lineage>
</organism>
<dbReference type="RefSeq" id="WP_265684194.1">
    <property type="nucleotide sequence ID" value="NZ_CP120863.1"/>
</dbReference>
<evidence type="ECO:0000313" key="2">
    <source>
        <dbReference type="Proteomes" id="UP001209803"/>
    </source>
</evidence>